<feature type="domain" description="NmrA-like" evidence="1">
    <location>
        <begin position="4"/>
        <end position="235"/>
    </location>
</feature>
<dbReference type="RefSeq" id="WP_252749644.1">
    <property type="nucleotide sequence ID" value="NZ_CP097116.1"/>
</dbReference>
<evidence type="ECO:0000313" key="2">
    <source>
        <dbReference type="EMBL" id="USS84741.1"/>
    </source>
</evidence>
<organism evidence="2 3">
    <name type="scientific">Fructilactobacillus myrtifloralis</name>
    <dbReference type="NCBI Taxonomy" id="2940301"/>
    <lineage>
        <taxon>Bacteria</taxon>
        <taxon>Bacillati</taxon>
        <taxon>Bacillota</taxon>
        <taxon>Bacilli</taxon>
        <taxon>Lactobacillales</taxon>
        <taxon>Lactobacillaceae</taxon>
        <taxon>Fructilactobacillus</taxon>
    </lineage>
</organism>
<evidence type="ECO:0000313" key="3">
    <source>
        <dbReference type="Proteomes" id="UP001056707"/>
    </source>
</evidence>
<reference evidence="2" key="1">
    <citation type="submission" date="2022-05" db="EMBL/GenBank/DDBJ databases">
        <authorList>
            <person name="Oliphant S.A."/>
            <person name="Watson-Haigh N.S."/>
            <person name="Sumby K.M."/>
            <person name="Gardner J.M."/>
            <person name="Jiranek V."/>
        </authorList>
    </citation>
    <scope>NUCLEOTIDE SEQUENCE</scope>
    <source>
        <strain evidence="2">KI16_H9</strain>
    </source>
</reference>
<dbReference type="PANTHER" id="PTHR47129">
    <property type="entry name" value="QUINONE OXIDOREDUCTASE 2"/>
    <property type="match status" value="1"/>
</dbReference>
<protein>
    <submittedName>
        <fullName evidence="2">NAD(P)H-binding protein</fullName>
    </submittedName>
</protein>
<sequence>MKYAVTAATSHLGQLVVNHLLTLVPFQDIVIITHDLTKAQALFPAALDIRQGDYTNPASLQTALHEVDRVLMLSAHPDETVSRLTQHQNVVTAAVDNHVQWLGYTSFFHADQWHNPLIDDHRKTEQLIAATAVPHSFLRNNCYLENEQPALKTALQQHQPLVTTAGDQVIGWAAERYYAQAAAVLLSKATEELQPVYELTGAFHTYTDLVAAVQTVTGTKLALQQVTPAEYQRWLKDKKVNATTTQFLTNWQQLLRAGAFGPQIDHQPVQMGMSHQEIADIQSQSQDLPRLLGQPLPSLTEQVRDLLTPKPGYLL</sequence>
<name>A0ABY5BP49_9LACO</name>
<dbReference type="InterPro" id="IPR052718">
    <property type="entry name" value="NmrA-type_oxidoreductase"/>
</dbReference>
<dbReference type="EMBL" id="CP097116">
    <property type="protein sequence ID" value="USS84741.1"/>
    <property type="molecule type" value="Genomic_DNA"/>
</dbReference>
<dbReference type="InterPro" id="IPR036291">
    <property type="entry name" value="NAD(P)-bd_dom_sf"/>
</dbReference>
<accession>A0ABY5BP49</accession>
<dbReference type="InterPro" id="IPR008030">
    <property type="entry name" value="NmrA-like"/>
</dbReference>
<dbReference type="PANTHER" id="PTHR47129:SF1">
    <property type="entry name" value="NMRA-LIKE DOMAIN-CONTAINING PROTEIN"/>
    <property type="match status" value="1"/>
</dbReference>
<dbReference type="Gene3D" id="3.90.25.10">
    <property type="entry name" value="UDP-galactose 4-epimerase, domain 1"/>
    <property type="match status" value="1"/>
</dbReference>
<dbReference type="Gene3D" id="3.40.50.720">
    <property type="entry name" value="NAD(P)-binding Rossmann-like Domain"/>
    <property type="match status" value="1"/>
</dbReference>
<dbReference type="Proteomes" id="UP001056707">
    <property type="component" value="Chromosome"/>
</dbReference>
<proteinExistence type="predicted"/>
<keyword evidence="3" id="KW-1185">Reference proteome</keyword>
<evidence type="ECO:0000259" key="1">
    <source>
        <dbReference type="Pfam" id="PF05368"/>
    </source>
</evidence>
<dbReference type="SUPFAM" id="SSF51735">
    <property type="entry name" value="NAD(P)-binding Rossmann-fold domains"/>
    <property type="match status" value="1"/>
</dbReference>
<dbReference type="Pfam" id="PF05368">
    <property type="entry name" value="NmrA"/>
    <property type="match status" value="1"/>
</dbReference>
<gene>
    <name evidence="2" type="ORF">M3M35_05395</name>
</gene>